<dbReference type="eggNOG" id="ENOG5032UI6">
    <property type="taxonomic scope" value="Bacteria"/>
</dbReference>
<sequence>MARINIELDIYSGRENPSFVVEDDFAHWLLTNTASRASDPRGERLGFRGVALSSLTDEGAGRLGDDELYLSGEGNALAANSELLSAIFEQFPKDDPDFDQDLLLYLNNKLATGTSQTTTILTTGEDDGPEAAESDAALPSCPIEVETFNPRFWNGSSVVRENNCYNYATNRRTNTFAQPGRATGTYPWPVDCDSVRAAAISDGAKYGSSPSGFRSCQPDSEIPRWYMVMVIWPGYDYHWYRKQKEGYWGHKLGKEPARNTDNSGKVIYDPETCDRGPYTEFCNYFISGKSSKVR</sequence>
<name>U5DJP5_9CHRO</name>
<dbReference type="AlphaFoldDB" id="U5DJP5"/>
<dbReference type="EMBL" id="ASSJ01000036">
    <property type="protein sequence ID" value="ERN41916.1"/>
    <property type="molecule type" value="Genomic_DNA"/>
</dbReference>
<evidence type="ECO:0000313" key="1">
    <source>
        <dbReference type="EMBL" id="ERN41916.1"/>
    </source>
</evidence>
<keyword evidence="2" id="KW-1185">Reference proteome</keyword>
<dbReference type="Proteomes" id="UP000016960">
    <property type="component" value="Unassembled WGS sequence"/>
</dbReference>
<protein>
    <submittedName>
        <fullName evidence="1">Uncharacterized protein</fullName>
    </submittedName>
</protein>
<dbReference type="InParanoid" id="U5DJP5"/>
<comment type="caution">
    <text evidence="1">The sequence shown here is derived from an EMBL/GenBank/DDBJ whole genome shotgun (WGS) entry which is preliminary data.</text>
</comment>
<reference evidence="1 2" key="1">
    <citation type="submission" date="2013-05" db="EMBL/GenBank/DDBJ databases">
        <title>Draft genome sequence of Rubidibacter lacunae KORDI 51-2.</title>
        <authorList>
            <person name="Choi D.H."/>
            <person name="Noh J.H."/>
            <person name="Kwon K.-K."/>
            <person name="Lee J.-H."/>
            <person name="Ryu J.-Y."/>
        </authorList>
    </citation>
    <scope>NUCLEOTIDE SEQUENCE [LARGE SCALE GENOMIC DNA]</scope>
    <source>
        <strain evidence="1 2">KORDI 51-2</strain>
    </source>
</reference>
<gene>
    <name evidence="1" type="ORF">KR51_00014500</name>
</gene>
<organism evidence="1 2">
    <name type="scientific">Rubidibacter lacunae KORDI 51-2</name>
    <dbReference type="NCBI Taxonomy" id="582515"/>
    <lineage>
        <taxon>Bacteria</taxon>
        <taxon>Bacillati</taxon>
        <taxon>Cyanobacteriota</taxon>
        <taxon>Cyanophyceae</taxon>
        <taxon>Oscillatoriophycideae</taxon>
        <taxon>Chroococcales</taxon>
        <taxon>Aphanothecaceae</taxon>
        <taxon>Rubidibacter</taxon>
    </lineage>
</organism>
<evidence type="ECO:0000313" key="2">
    <source>
        <dbReference type="Proteomes" id="UP000016960"/>
    </source>
</evidence>
<proteinExistence type="predicted"/>
<accession>U5DJP5</accession>